<dbReference type="PROSITE" id="PS51186">
    <property type="entry name" value="GNAT"/>
    <property type="match status" value="1"/>
</dbReference>
<proteinExistence type="predicted"/>
<keyword evidence="5" id="KW-1185">Reference proteome</keyword>
<evidence type="ECO:0000259" key="3">
    <source>
        <dbReference type="PROSITE" id="PS51186"/>
    </source>
</evidence>
<feature type="domain" description="N-acetyltransferase" evidence="3">
    <location>
        <begin position="28"/>
        <end position="193"/>
    </location>
</feature>
<organism evidence="4 5">
    <name type="scientific">Tianweitania sediminis</name>
    <dbReference type="NCBI Taxonomy" id="1502156"/>
    <lineage>
        <taxon>Bacteria</taxon>
        <taxon>Pseudomonadati</taxon>
        <taxon>Pseudomonadota</taxon>
        <taxon>Alphaproteobacteria</taxon>
        <taxon>Hyphomicrobiales</taxon>
        <taxon>Phyllobacteriaceae</taxon>
        <taxon>Tianweitania</taxon>
    </lineage>
</organism>
<dbReference type="RefSeq" id="WP_209334358.1">
    <property type="nucleotide sequence ID" value="NZ_JAGIYY010000001.1"/>
</dbReference>
<evidence type="ECO:0000256" key="2">
    <source>
        <dbReference type="ARBA" id="ARBA00023315"/>
    </source>
</evidence>
<dbReference type="Gene3D" id="3.40.630.30">
    <property type="match status" value="1"/>
</dbReference>
<dbReference type="CDD" id="cd04301">
    <property type="entry name" value="NAT_SF"/>
    <property type="match status" value="1"/>
</dbReference>
<dbReference type="InterPro" id="IPR000182">
    <property type="entry name" value="GNAT_dom"/>
</dbReference>
<evidence type="ECO:0000313" key="5">
    <source>
        <dbReference type="Proteomes" id="UP000666240"/>
    </source>
</evidence>
<evidence type="ECO:0000313" key="4">
    <source>
        <dbReference type="EMBL" id="MBP0437768.1"/>
    </source>
</evidence>
<gene>
    <name evidence="4" type="ORF">J5Y06_03745</name>
</gene>
<keyword evidence="2" id="KW-0012">Acyltransferase</keyword>
<dbReference type="InterPro" id="IPR016181">
    <property type="entry name" value="Acyl_CoA_acyltransferase"/>
</dbReference>
<protein>
    <submittedName>
        <fullName evidence="4">GNAT family N-acetyltransferase</fullName>
    </submittedName>
</protein>
<dbReference type="Pfam" id="PF00583">
    <property type="entry name" value="Acetyltransf_1"/>
    <property type="match status" value="1"/>
</dbReference>
<dbReference type="GO" id="GO:0016747">
    <property type="term" value="F:acyltransferase activity, transferring groups other than amino-acyl groups"/>
    <property type="evidence" value="ECO:0007669"/>
    <property type="project" value="InterPro"/>
</dbReference>
<evidence type="ECO:0000256" key="1">
    <source>
        <dbReference type="ARBA" id="ARBA00022679"/>
    </source>
</evidence>
<sequence length="199" mass="21850">MTIEGRLQRQPPLLTDAWEGVITTTPETVIRPLTAADAAAYRAIRMEALHDTPEAFSASPEDEADLSDADMALRCEPAVPGVTIGAFSGATLIGTACYLPERRAKTRHKATMVAVYLKPAWRKTGVGRAMVEAIIAHARKERVILLCNATMHNLPARRLYHALGFVPYGVERDALIINGQSYDEELLMLDLRQDQPAAE</sequence>
<dbReference type="Proteomes" id="UP000666240">
    <property type="component" value="Unassembled WGS sequence"/>
</dbReference>
<keyword evidence="1" id="KW-0808">Transferase</keyword>
<reference evidence="4" key="1">
    <citation type="submission" date="2021-03" db="EMBL/GenBank/DDBJ databases">
        <title>Genome sequencing and assembly of Tianweitania sediminis.</title>
        <authorList>
            <person name="Chhetri G."/>
        </authorList>
    </citation>
    <scope>NUCLEOTIDE SEQUENCE</scope>
    <source>
        <strain evidence="4">Z8</strain>
    </source>
</reference>
<comment type="caution">
    <text evidence="4">The sequence shown here is derived from an EMBL/GenBank/DDBJ whole genome shotgun (WGS) entry which is preliminary data.</text>
</comment>
<dbReference type="PANTHER" id="PTHR43877:SF1">
    <property type="entry name" value="ACETYLTRANSFERASE"/>
    <property type="match status" value="1"/>
</dbReference>
<dbReference type="SUPFAM" id="SSF55729">
    <property type="entry name" value="Acyl-CoA N-acyltransferases (Nat)"/>
    <property type="match status" value="1"/>
</dbReference>
<dbReference type="PANTHER" id="PTHR43877">
    <property type="entry name" value="AMINOALKYLPHOSPHONATE N-ACETYLTRANSFERASE-RELATED-RELATED"/>
    <property type="match status" value="1"/>
</dbReference>
<dbReference type="EMBL" id="JAGIYY010000001">
    <property type="protein sequence ID" value="MBP0437768.1"/>
    <property type="molecule type" value="Genomic_DNA"/>
</dbReference>
<name>A0A8J7QWC9_9HYPH</name>
<accession>A0A8J7QWC9</accession>
<dbReference type="InterPro" id="IPR050832">
    <property type="entry name" value="Bact_Acetyltransf"/>
</dbReference>
<dbReference type="AlphaFoldDB" id="A0A8J7QWC9"/>